<accession>A0A286DNX7</accession>
<gene>
    <name evidence="1" type="ORF">SAMN06273570_4661</name>
</gene>
<protein>
    <submittedName>
        <fullName evidence="1">Uncharacterized protein</fullName>
    </submittedName>
</protein>
<evidence type="ECO:0000313" key="2">
    <source>
        <dbReference type="Proteomes" id="UP000219271"/>
    </source>
</evidence>
<dbReference type="Proteomes" id="UP000219271">
    <property type="component" value="Unassembled WGS sequence"/>
</dbReference>
<dbReference type="AlphaFoldDB" id="A0A286DNX7"/>
<reference evidence="2" key="1">
    <citation type="submission" date="2017-09" db="EMBL/GenBank/DDBJ databases">
        <authorList>
            <person name="Varghese N."/>
            <person name="Submissions S."/>
        </authorList>
    </citation>
    <scope>NUCLEOTIDE SEQUENCE [LARGE SCALE GENOMIC DNA]</scope>
    <source>
        <strain evidence="2">JKS000234</strain>
    </source>
</reference>
<organism evidence="1 2">
    <name type="scientific">Candidatus Pantoea floridensis</name>
    <dbReference type="NCBI Taxonomy" id="1938870"/>
    <lineage>
        <taxon>Bacteria</taxon>
        <taxon>Pseudomonadati</taxon>
        <taxon>Pseudomonadota</taxon>
        <taxon>Gammaproteobacteria</taxon>
        <taxon>Enterobacterales</taxon>
        <taxon>Erwiniaceae</taxon>
        <taxon>Pantoea</taxon>
    </lineage>
</organism>
<proteinExistence type="predicted"/>
<sequence length="95" mass="10566">MLFHDDQQGHIIIGEAVFNLAVSQQEISVESLIAELGVMAENGISEDKLSQIADARHWLKGFVNTAPRHRAELRWLATAKSPQLMNLPSEDNSKT</sequence>
<dbReference type="RefSeq" id="WP_097098106.1">
    <property type="nucleotide sequence ID" value="NZ_OCMY01000002.1"/>
</dbReference>
<keyword evidence="2" id="KW-1185">Reference proteome</keyword>
<name>A0A286DNX7_9GAMM</name>
<dbReference type="EMBL" id="OCMY01000002">
    <property type="protein sequence ID" value="SOD60329.1"/>
    <property type="molecule type" value="Genomic_DNA"/>
</dbReference>
<evidence type="ECO:0000313" key="1">
    <source>
        <dbReference type="EMBL" id="SOD60329.1"/>
    </source>
</evidence>
<dbReference type="OrthoDB" id="6627579at2"/>